<comment type="caution">
    <text evidence="2">The sequence shown here is derived from an EMBL/GenBank/DDBJ whole genome shotgun (WGS) entry which is preliminary data.</text>
</comment>
<sequence>MTPCVYNVSEYVTDKIHKRALTRFKPQCSKQNFHFSLSLSLSLSLLIVGVYQILCTPRTSSYLVLLLLEFGSFTCAKSWVSRGVFIC</sequence>
<reference evidence="2 3" key="1">
    <citation type="submission" date="2024-01" db="EMBL/GenBank/DDBJ databases">
        <title>The genomes of 5 underutilized Papilionoideae crops provide insights into root nodulation and disease resistance.</title>
        <authorList>
            <person name="Yuan L."/>
        </authorList>
    </citation>
    <scope>NUCLEOTIDE SEQUENCE [LARGE SCALE GENOMIC DNA]</scope>
    <source>
        <strain evidence="2">LY-2023</strain>
        <tissue evidence="2">Leaf</tissue>
    </source>
</reference>
<keyword evidence="3" id="KW-1185">Reference proteome</keyword>
<dbReference type="AlphaFoldDB" id="A0AAN9KH24"/>
<gene>
    <name evidence="2" type="ORF">RJT34_00374</name>
</gene>
<feature type="transmembrane region" description="Helical" evidence="1">
    <location>
        <begin position="60"/>
        <end position="80"/>
    </location>
</feature>
<protein>
    <submittedName>
        <fullName evidence="2">Uncharacterized protein</fullName>
    </submittedName>
</protein>
<dbReference type="EMBL" id="JAYKXN010000001">
    <property type="protein sequence ID" value="KAK7316711.1"/>
    <property type="molecule type" value="Genomic_DNA"/>
</dbReference>
<dbReference type="Proteomes" id="UP001359559">
    <property type="component" value="Unassembled WGS sequence"/>
</dbReference>
<accession>A0AAN9KH24</accession>
<evidence type="ECO:0000256" key="1">
    <source>
        <dbReference type="SAM" id="Phobius"/>
    </source>
</evidence>
<evidence type="ECO:0000313" key="3">
    <source>
        <dbReference type="Proteomes" id="UP001359559"/>
    </source>
</evidence>
<proteinExistence type="predicted"/>
<feature type="transmembrane region" description="Helical" evidence="1">
    <location>
        <begin position="33"/>
        <end position="54"/>
    </location>
</feature>
<organism evidence="2 3">
    <name type="scientific">Clitoria ternatea</name>
    <name type="common">Butterfly pea</name>
    <dbReference type="NCBI Taxonomy" id="43366"/>
    <lineage>
        <taxon>Eukaryota</taxon>
        <taxon>Viridiplantae</taxon>
        <taxon>Streptophyta</taxon>
        <taxon>Embryophyta</taxon>
        <taxon>Tracheophyta</taxon>
        <taxon>Spermatophyta</taxon>
        <taxon>Magnoliopsida</taxon>
        <taxon>eudicotyledons</taxon>
        <taxon>Gunneridae</taxon>
        <taxon>Pentapetalae</taxon>
        <taxon>rosids</taxon>
        <taxon>fabids</taxon>
        <taxon>Fabales</taxon>
        <taxon>Fabaceae</taxon>
        <taxon>Papilionoideae</taxon>
        <taxon>50 kb inversion clade</taxon>
        <taxon>NPAAA clade</taxon>
        <taxon>indigoferoid/millettioid clade</taxon>
        <taxon>Phaseoleae</taxon>
        <taxon>Clitoria</taxon>
    </lineage>
</organism>
<evidence type="ECO:0000313" key="2">
    <source>
        <dbReference type="EMBL" id="KAK7316711.1"/>
    </source>
</evidence>
<name>A0AAN9KH24_CLITE</name>
<keyword evidence="1" id="KW-0812">Transmembrane</keyword>
<keyword evidence="1" id="KW-0472">Membrane</keyword>
<keyword evidence="1" id="KW-1133">Transmembrane helix</keyword>